<gene>
    <name evidence="2" type="ORF">I7730_23245</name>
</gene>
<protein>
    <submittedName>
        <fullName evidence="2">Glycosyltransferase family 2 protein</fullName>
    </submittedName>
</protein>
<keyword evidence="2" id="KW-0808">Transferase</keyword>
<dbReference type="GO" id="GO:0016758">
    <property type="term" value="F:hexosyltransferase activity"/>
    <property type="evidence" value="ECO:0007669"/>
    <property type="project" value="UniProtKB-ARBA"/>
</dbReference>
<reference evidence="2" key="1">
    <citation type="journal article" date="2018" name="Genome Biol.">
        <title>SKESA: strategic k-mer extension for scrupulous assemblies.</title>
        <authorList>
            <person name="Souvorov A."/>
            <person name="Agarwala R."/>
            <person name="Lipman D.J."/>
        </authorList>
    </citation>
    <scope>NUCLEOTIDE SEQUENCE</scope>
    <source>
        <strain evidence="2">BCW_3452</strain>
    </source>
</reference>
<dbReference type="InterPro" id="IPR001173">
    <property type="entry name" value="Glyco_trans_2-like"/>
</dbReference>
<organism evidence="2">
    <name type="scientific">Vibrio vulnificus</name>
    <dbReference type="NCBI Taxonomy" id="672"/>
    <lineage>
        <taxon>Bacteria</taxon>
        <taxon>Pseudomonadati</taxon>
        <taxon>Pseudomonadota</taxon>
        <taxon>Gammaproteobacteria</taxon>
        <taxon>Vibrionales</taxon>
        <taxon>Vibrionaceae</taxon>
        <taxon>Vibrio</taxon>
    </lineage>
</organism>
<dbReference type="PANTHER" id="PTHR22916:SF3">
    <property type="entry name" value="UDP-GLCNAC:BETAGAL BETA-1,3-N-ACETYLGLUCOSAMINYLTRANSFERASE-LIKE PROTEIN 1"/>
    <property type="match status" value="1"/>
</dbReference>
<dbReference type="RefSeq" id="WP_045629329.1">
    <property type="nucleotide sequence ID" value="NZ_JZEO01000050.1"/>
</dbReference>
<comment type="caution">
    <text evidence="2">The sequence shown here is derived from an EMBL/GenBank/DDBJ whole genome shotgun (WGS) entry which is preliminary data.</text>
</comment>
<name>A0A8H9THP8_VIBVL</name>
<dbReference type="CDD" id="cd00761">
    <property type="entry name" value="Glyco_tranf_GTA_type"/>
    <property type="match status" value="1"/>
</dbReference>
<dbReference type="AlphaFoldDB" id="A0A8H9THP8"/>
<evidence type="ECO:0000259" key="1">
    <source>
        <dbReference type="Pfam" id="PF00535"/>
    </source>
</evidence>
<proteinExistence type="predicted"/>
<reference evidence="2" key="2">
    <citation type="submission" date="2019-01" db="EMBL/GenBank/DDBJ databases">
        <authorList>
            <consortium name="NCBI Pathogen Detection Project"/>
        </authorList>
    </citation>
    <scope>NUCLEOTIDE SEQUENCE</scope>
    <source>
        <strain evidence="2">BCW_3452</strain>
    </source>
</reference>
<dbReference type="Pfam" id="PF00535">
    <property type="entry name" value="Glycos_transf_2"/>
    <property type="match status" value="1"/>
</dbReference>
<feature type="domain" description="Glycosyltransferase 2-like" evidence="1">
    <location>
        <begin position="4"/>
        <end position="109"/>
    </location>
</feature>
<dbReference type="SUPFAM" id="SSF53448">
    <property type="entry name" value="Nucleotide-diphospho-sugar transferases"/>
    <property type="match status" value="1"/>
</dbReference>
<dbReference type="EMBL" id="DACRBY010000048">
    <property type="protein sequence ID" value="HAS8542707.1"/>
    <property type="molecule type" value="Genomic_DNA"/>
</dbReference>
<dbReference type="Gene3D" id="3.90.550.10">
    <property type="entry name" value="Spore Coat Polysaccharide Biosynthesis Protein SpsA, Chain A"/>
    <property type="match status" value="1"/>
</dbReference>
<dbReference type="PANTHER" id="PTHR22916">
    <property type="entry name" value="GLYCOSYLTRANSFERASE"/>
    <property type="match status" value="1"/>
</dbReference>
<dbReference type="Proteomes" id="UP000863257">
    <property type="component" value="Unassembled WGS sequence"/>
</dbReference>
<sequence>MLISIVVPFYEGKSWLIDALKSVYEQTYKDIEVIVIDDGSNEDISDISYFSDPRFVWKRKNNGGAASARNLGMQMSNGKYIAFLDSDDIWHKNKIEIQSKYMEESGCEWSHHSYYKFWDSGKKSLVDTSSHKGKVNKQIFTSFRVQTSTVMVSRKIIEENGILFPVDYKRGQDGQFYRKLSLITELGYVEDLVGYFRMRGENVGFNPRVLLHNKYQIWRDIKVEPEQVKAIPHLTKAAYSVSYHLWRLVYGENLQVSKERSSGYMLDGFLYLLPYVMLKLSSKINK</sequence>
<dbReference type="InterPro" id="IPR029044">
    <property type="entry name" value="Nucleotide-diphossugar_trans"/>
</dbReference>
<evidence type="ECO:0000313" key="2">
    <source>
        <dbReference type="EMBL" id="HAS8542707.1"/>
    </source>
</evidence>
<accession>A0A8H9THP8</accession>